<organism evidence="1 2">
    <name type="scientific">Pseudonocardia nematodicida</name>
    <dbReference type="NCBI Taxonomy" id="1206997"/>
    <lineage>
        <taxon>Bacteria</taxon>
        <taxon>Bacillati</taxon>
        <taxon>Actinomycetota</taxon>
        <taxon>Actinomycetes</taxon>
        <taxon>Pseudonocardiales</taxon>
        <taxon>Pseudonocardiaceae</taxon>
        <taxon>Pseudonocardia</taxon>
    </lineage>
</organism>
<comment type="caution">
    <text evidence="1">The sequence shown here is derived from an EMBL/GenBank/DDBJ whole genome shotgun (WGS) entry which is preliminary data.</text>
</comment>
<protein>
    <recommendedName>
        <fullName evidence="3">PAS domain-containing protein</fullName>
    </recommendedName>
</protein>
<keyword evidence="2" id="KW-1185">Reference proteome</keyword>
<proteinExistence type="predicted"/>
<reference evidence="1 2" key="1">
    <citation type="submission" date="2024-03" db="EMBL/GenBank/DDBJ databases">
        <title>Draft genome sequence of Pseudonocardia nematodicida JCM 31783.</title>
        <authorList>
            <person name="Butdee W."/>
            <person name="Duangmal K."/>
        </authorList>
    </citation>
    <scope>NUCLEOTIDE SEQUENCE [LARGE SCALE GENOMIC DNA]</scope>
    <source>
        <strain evidence="1 2">JCM 31783</strain>
    </source>
</reference>
<evidence type="ECO:0008006" key="3">
    <source>
        <dbReference type="Google" id="ProtNLM"/>
    </source>
</evidence>
<sequence>MQALAGAGAMLNRITIADDDRSLFEDWYNFQHLPERVGIPGFRRARRWVDAAGSRDGRTRFLTIYETDDVDVLASAPYLRALDAPTDLTRRVVPLFAEFRRSACRVTAVCGSGATGRCVAVDLDPATPVPDGLTGALARLRDEHLLHLGSLYEPDAAIGAAKAATSEGRASATQQDAEAALLLLEPQPGVPATALLGALDLVPAADPEEYELLFELRQDEPGARR</sequence>
<accession>A0ABV1K8V4</accession>
<dbReference type="Proteomes" id="UP001494902">
    <property type="component" value="Unassembled WGS sequence"/>
</dbReference>
<gene>
    <name evidence="1" type="ORF">WIS52_10510</name>
</gene>
<dbReference type="EMBL" id="JBEDNQ010000004">
    <property type="protein sequence ID" value="MEQ3550905.1"/>
    <property type="molecule type" value="Genomic_DNA"/>
</dbReference>
<evidence type="ECO:0000313" key="1">
    <source>
        <dbReference type="EMBL" id="MEQ3550905.1"/>
    </source>
</evidence>
<name>A0ABV1K8V4_9PSEU</name>
<dbReference type="RefSeq" id="WP_349297987.1">
    <property type="nucleotide sequence ID" value="NZ_JBEDNQ010000004.1"/>
</dbReference>
<evidence type="ECO:0000313" key="2">
    <source>
        <dbReference type="Proteomes" id="UP001494902"/>
    </source>
</evidence>